<gene>
    <name evidence="1" type="ORF">S06H3_51437</name>
</gene>
<protein>
    <submittedName>
        <fullName evidence="1">Uncharacterized protein</fullName>
    </submittedName>
</protein>
<evidence type="ECO:0000313" key="1">
    <source>
        <dbReference type="EMBL" id="GAI36297.1"/>
    </source>
</evidence>
<dbReference type="AlphaFoldDB" id="X1MX54"/>
<dbReference type="EMBL" id="BARV01032636">
    <property type="protein sequence ID" value="GAI36297.1"/>
    <property type="molecule type" value="Genomic_DNA"/>
</dbReference>
<sequence length="47" mass="5252">QFCSSGMALTNERSVYTIENSRKTHEAEAIPTPKNITNCVMYIGCLE</sequence>
<reference evidence="1" key="1">
    <citation type="journal article" date="2014" name="Front. Microbiol.">
        <title>High frequency of phylogenetically diverse reductive dehalogenase-homologous genes in deep subseafloor sedimentary metagenomes.</title>
        <authorList>
            <person name="Kawai M."/>
            <person name="Futagami T."/>
            <person name="Toyoda A."/>
            <person name="Takaki Y."/>
            <person name="Nishi S."/>
            <person name="Hori S."/>
            <person name="Arai W."/>
            <person name="Tsubouchi T."/>
            <person name="Morono Y."/>
            <person name="Uchiyama I."/>
            <person name="Ito T."/>
            <person name="Fujiyama A."/>
            <person name="Inagaki F."/>
            <person name="Takami H."/>
        </authorList>
    </citation>
    <scope>NUCLEOTIDE SEQUENCE</scope>
    <source>
        <strain evidence="1">Expedition CK06-06</strain>
    </source>
</reference>
<name>X1MX54_9ZZZZ</name>
<comment type="caution">
    <text evidence="1">The sequence shown here is derived from an EMBL/GenBank/DDBJ whole genome shotgun (WGS) entry which is preliminary data.</text>
</comment>
<organism evidence="1">
    <name type="scientific">marine sediment metagenome</name>
    <dbReference type="NCBI Taxonomy" id="412755"/>
    <lineage>
        <taxon>unclassified sequences</taxon>
        <taxon>metagenomes</taxon>
        <taxon>ecological metagenomes</taxon>
    </lineage>
</organism>
<feature type="non-terminal residue" evidence="1">
    <location>
        <position position="1"/>
    </location>
</feature>
<proteinExistence type="predicted"/>
<accession>X1MX54</accession>